<reference evidence="7" key="1">
    <citation type="submission" date="2023-07" db="EMBL/GenBank/DDBJ databases">
        <title>Brevundimonas soil sp. nov., isolated from the soil of chemical plant.</title>
        <authorList>
            <person name="Wu N."/>
        </authorList>
    </citation>
    <scope>NUCLEOTIDE SEQUENCE</scope>
    <source>
        <strain evidence="7">XZ-24</strain>
    </source>
</reference>
<evidence type="ECO:0000256" key="6">
    <source>
        <dbReference type="SAM" id="Phobius"/>
    </source>
</evidence>
<organism evidence="7 8">
    <name type="scientific">Peiella sedimenti</name>
    <dbReference type="NCBI Taxonomy" id="3061083"/>
    <lineage>
        <taxon>Bacteria</taxon>
        <taxon>Pseudomonadati</taxon>
        <taxon>Pseudomonadota</taxon>
        <taxon>Alphaproteobacteria</taxon>
        <taxon>Caulobacterales</taxon>
        <taxon>Caulobacteraceae</taxon>
        <taxon>Peiella</taxon>
    </lineage>
</organism>
<evidence type="ECO:0000256" key="5">
    <source>
        <dbReference type="ARBA" id="ARBA00023136"/>
    </source>
</evidence>
<dbReference type="PANTHER" id="PTHR30250">
    <property type="entry name" value="PST FAMILY PREDICTED COLANIC ACID TRANSPORTER"/>
    <property type="match status" value="1"/>
</dbReference>
<feature type="transmembrane region" description="Helical" evidence="6">
    <location>
        <begin position="414"/>
        <end position="433"/>
    </location>
</feature>
<feature type="transmembrane region" description="Helical" evidence="6">
    <location>
        <begin position="7"/>
        <end position="27"/>
    </location>
</feature>
<feature type="transmembrane region" description="Helical" evidence="6">
    <location>
        <begin position="80"/>
        <end position="102"/>
    </location>
</feature>
<dbReference type="Pfam" id="PF13440">
    <property type="entry name" value="Polysacc_synt_3"/>
    <property type="match status" value="1"/>
</dbReference>
<keyword evidence="5 6" id="KW-0472">Membrane</keyword>
<proteinExistence type="predicted"/>
<dbReference type="Proteomes" id="UP001169063">
    <property type="component" value="Unassembled WGS sequence"/>
</dbReference>
<sequence length="484" mass="50110">MFWRGVWGYLPANIVQGVVGLLTILIFTRLLSAEDFGRYALAFSVMSLAHVAAFTWLEAAMARFWAAQKPDEMSSHFASVWRTLAIIILAFAPIAALALWMWPVEAPLKLAVAAGLAGVPVRCAAKIAQERFRAAGEVGPAARLDIWTTAGGFAIGVAFALAGAGGAAPLLGLALAPLAALPFILPGEIKQTRDGQVEPGRLRSYAAYGFPLSASLALALALASTDRFLLAAFLDEATVGAYHAAYSLANRTLDVIFIWLGAAGGPALIMALERGGQGALRAAAREQASVFVLIALPAAVGLALVAQPMAEVMIGEDLRTAAASVTPWIAAGAFLAGMTTYYFHQAFTLGRRTGWLLAAMAIPALANLILCLILIPIMGLTGAAAATALSFGVAVFASIALGGRVQPLPFPAEALLRCGAAALLMAAVVSVLPDLGGLAELILKAGAGAATYAVATLMLNAAGVRDHGARLLRHPRLSFLRAAP</sequence>
<feature type="transmembrane region" description="Helical" evidence="6">
    <location>
        <begin position="39"/>
        <end position="59"/>
    </location>
</feature>
<feature type="transmembrane region" description="Helical" evidence="6">
    <location>
        <begin position="383"/>
        <end position="402"/>
    </location>
</feature>
<feature type="transmembrane region" description="Helical" evidence="6">
    <location>
        <begin position="445"/>
        <end position="464"/>
    </location>
</feature>
<dbReference type="InterPro" id="IPR050833">
    <property type="entry name" value="Poly_Biosynth_Transport"/>
</dbReference>
<feature type="transmembrane region" description="Helical" evidence="6">
    <location>
        <begin position="288"/>
        <end position="309"/>
    </location>
</feature>
<keyword evidence="3 6" id="KW-0812">Transmembrane</keyword>
<feature type="transmembrane region" description="Helical" evidence="6">
    <location>
        <begin position="355"/>
        <end position="377"/>
    </location>
</feature>
<evidence type="ECO:0000313" key="7">
    <source>
        <dbReference type="EMBL" id="MDO1560339.1"/>
    </source>
</evidence>
<keyword evidence="2" id="KW-1003">Cell membrane</keyword>
<evidence type="ECO:0000256" key="3">
    <source>
        <dbReference type="ARBA" id="ARBA00022692"/>
    </source>
</evidence>
<feature type="transmembrane region" description="Helical" evidence="6">
    <location>
        <begin position="256"/>
        <end position="276"/>
    </location>
</feature>
<evidence type="ECO:0000313" key="8">
    <source>
        <dbReference type="Proteomes" id="UP001169063"/>
    </source>
</evidence>
<evidence type="ECO:0000256" key="4">
    <source>
        <dbReference type="ARBA" id="ARBA00022989"/>
    </source>
</evidence>
<gene>
    <name evidence="7" type="ORF">Q0812_12960</name>
</gene>
<protein>
    <submittedName>
        <fullName evidence="7">Lipopolysaccharide biosynthesis protein</fullName>
    </submittedName>
</protein>
<comment type="caution">
    <text evidence="7">The sequence shown here is derived from an EMBL/GenBank/DDBJ whole genome shotgun (WGS) entry which is preliminary data.</text>
</comment>
<evidence type="ECO:0000256" key="1">
    <source>
        <dbReference type="ARBA" id="ARBA00004651"/>
    </source>
</evidence>
<feature type="transmembrane region" description="Helical" evidence="6">
    <location>
        <begin position="205"/>
        <end position="224"/>
    </location>
</feature>
<name>A0ABT8SP43_9CAUL</name>
<keyword evidence="8" id="KW-1185">Reference proteome</keyword>
<keyword evidence="4 6" id="KW-1133">Transmembrane helix</keyword>
<dbReference type="PANTHER" id="PTHR30250:SF11">
    <property type="entry name" value="O-ANTIGEN TRANSPORTER-RELATED"/>
    <property type="match status" value="1"/>
</dbReference>
<dbReference type="EMBL" id="JAUKTR010000006">
    <property type="protein sequence ID" value="MDO1560339.1"/>
    <property type="molecule type" value="Genomic_DNA"/>
</dbReference>
<feature type="transmembrane region" description="Helical" evidence="6">
    <location>
        <begin position="321"/>
        <end position="343"/>
    </location>
</feature>
<comment type="subcellular location">
    <subcellularLocation>
        <location evidence="1">Cell membrane</location>
        <topology evidence="1">Multi-pass membrane protein</topology>
    </subcellularLocation>
</comment>
<feature type="transmembrane region" description="Helical" evidence="6">
    <location>
        <begin position="168"/>
        <end position="185"/>
    </location>
</feature>
<accession>A0ABT8SP43</accession>
<evidence type="ECO:0000256" key="2">
    <source>
        <dbReference type="ARBA" id="ARBA00022475"/>
    </source>
</evidence>
<dbReference type="RefSeq" id="WP_302110771.1">
    <property type="nucleotide sequence ID" value="NZ_JAUKTR010000006.1"/>
</dbReference>